<reference evidence="1 2" key="1">
    <citation type="submission" date="2020-08" db="EMBL/GenBank/DDBJ databases">
        <title>Clostridia isolated from Swiss meat.</title>
        <authorList>
            <person name="Wambui J."/>
            <person name="Stevens M.J.A."/>
            <person name="Stephan R."/>
        </authorList>
    </citation>
    <scope>NUCLEOTIDE SEQUENCE [LARGE SCALE GENOMIC DNA]</scope>
    <source>
        <strain evidence="1 2">CM001</strain>
    </source>
</reference>
<dbReference type="RefSeq" id="WP_185163618.1">
    <property type="nucleotide sequence ID" value="NZ_JACKWY010000002.1"/>
</dbReference>
<protein>
    <recommendedName>
        <fullName evidence="3">HNH endonuclease</fullName>
    </recommendedName>
</protein>
<evidence type="ECO:0000313" key="1">
    <source>
        <dbReference type="EMBL" id="MBB6713896.1"/>
    </source>
</evidence>
<proteinExistence type="predicted"/>
<dbReference type="Proteomes" id="UP000585258">
    <property type="component" value="Unassembled WGS sequence"/>
</dbReference>
<sequence length="158" mass="17936">MSGNVQMGKCALCGLNKEIQLSHIVPKFVGRHLKKSSVGDIRNGENPNRVVQDIEKEYLMCHDCEELFSAKETWFANNVFYPRLKNGAVEFDYGENMHYFLTSVSWRSLYLDIVNYLRGDEISRDALECLVESEGLMRAYLLGESSEIGSIENQKTGG</sequence>
<evidence type="ECO:0008006" key="3">
    <source>
        <dbReference type="Google" id="ProtNLM"/>
    </source>
</evidence>
<gene>
    <name evidence="1" type="ORF">H7E68_03970</name>
</gene>
<comment type="caution">
    <text evidence="1">The sequence shown here is derived from an EMBL/GenBank/DDBJ whole genome shotgun (WGS) entry which is preliminary data.</text>
</comment>
<dbReference type="EMBL" id="JACKWY010000002">
    <property type="protein sequence ID" value="MBB6713896.1"/>
    <property type="molecule type" value="Genomic_DNA"/>
</dbReference>
<dbReference type="AlphaFoldDB" id="A0A7X0VRS9"/>
<evidence type="ECO:0000313" key="2">
    <source>
        <dbReference type="Proteomes" id="UP000585258"/>
    </source>
</evidence>
<accession>A0A7X0VRS9</accession>
<organism evidence="1 2">
    <name type="scientific">Clostridium gasigenes</name>
    <dbReference type="NCBI Taxonomy" id="94869"/>
    <lineage>
        <taxon>Bacteria</taxon>
        <taxon>Bacillati</taxon>
        <taxon>Bacillota</taxon>
        <taxon>Clostridia</taxon>
        <taxon>Eubacteriales</taxon>
        <taxon>Clostridiaceae</taxon>
        <taxon>Clostridium</taxon>
    </lineage>
</organism>
<name>A0A7X0VRS9_9CLOT</name>